<evidence type="ECO:0000313" key="3">
    <source>
        <dbReference type="EMBL" id="MDX8029391.1"/>
    </source>
</evidence>
<evidence type="ECO:0000256" key="2">
    <source>
        <dbReference type="SAM" id="SignalP"/>
    </source>
</evidence>
<feature type="region of interest" description="Disordered" evidence="1">
    <location>
        <begin position="76"/>
        <end position="103"/>
    </location>
</feature>
<name>A0ABU4SU37_9PSEU</name>
<dbReference type="Proteomes" id="UP001285521">
    <property type="component" value="Unassembled WGS sequence"/>
</dbReference>
<organism evidence="3 4">
    <name type="scientific">Lentzea miocenica</name>
    <dbReference type="NCBI Taxonomy" id="3095431"/>
    <lineage>
        <taxon>Bacteria</taxon>
        <taxon>Bacillati</taxon>
        <taxon>Actinomycetota</taxon>
        <taxon>Actinomycetes</taxon>
        <taxon>Pseudonocardiales</taxon>
        <taxon>Pseudonocardiaceae</taxon>
        <taxon>Lentzea</taxon>
    </lineage>
</organism>
<protein>
    <recommendedName>
        <fullName evidence="5">Secreted protein</fullName>
    </recommendedName>
</protein>
<evidence type="ECO:0000256" key="1">
    <source>
        <dbReference type="SAM" id="MobiDB-lite"/>
    </source>
</evidence>
<reference evidence="3 4" key="1">
    <citation type="submission" date="2023-11" db="EMBL/GenBank/DDBJ databases">
        <title>Lentzea sokolovensis, sp. nov., Lentzea kristufkii, sp. nov., and Lentzea miocenensis, sp. nov., rare actinobacteria from Sokolov Coal Basin, Miocene lacustrine sediment, Czech Republic.</title>
        <authorList>
            <person name="Lara A."/>
            <person name="Kotroba L."/>
            <person name="Nouioui I."/>
            <person name="Neumann-Schaal M."/>
            <person name="Mast Y."/>
            <person name="Chronakova A."/>
        </authorList>
    </citation>
    <scope>NUCLEOTIDE SEQUENCE [LARGE SCALE GENOMIC DNA]</scope>
    <source>
        <strain evidence="3 4">BCCO 10_0856</strain>
    </source>
</reference>
<dbReference type="RefSeq" id="WP_319964399.1">
    <property type="nucleotide sequence ID" value="NZ_JAXAVW010000003.1"/>
</dbReference>
<comment type="caution">
    <text evidence="3">The sequence shown here is derived from an EMBL/GenBank/DDBJ whole genome shotgun (WGS) entry which is preliminary data.</text>
</comment>
<proteinExistence type="predicted"/>
<feature type="signal peptide" evidence="2">
    <location>
        <begin position="1"/>
        <end position="25"/>
    </location>
</feature>
<feature type="chain" id="PRO_5046629706" description="Secreted protein" evidence="2">
    <location>
        <begin position="26"/>
        <end position="302"/>
    </location>
</feature>
<reference evidence="3 4" key="2">
    <citation type="submission" date="2023-11" db="EMBL/GenBank/DDBJ databases">
        <authorList>
            <person name="Lara A.C."/>
            <person name="Chronakova A."/>
        </authorList>
    </citation>
    <scope>NUCLEOTIDE SEQUENCE [LARGE SCALE GENOMIC DNA]</scope>
    <source>
        <strain evidence="3 4">BCCO 10_0856</strain>
    </source>
</reference>
<evidence type="ECO:0000313" key="4">
    <source>
        <dbReference type="Proteomes" id="UP001285521"/>
    </source>
</evidence>
<sequence>MKKISAMAAVAVAFAATLTATSAQAADFVSTADRISLQNFTQTAKARYGIDLNSADYKVSQSAGVRIIHRKDVPTPEASITKMPNGSTRVGARVQHTSPSGTEVEKLAAPGEVTVQQEVPWRQPSCFSLTDEEDPANIGDMLTCSAWARMSYPGESRFNWGYKVYGTCTHTNRINTYELDGCDVQTQQLTFAHSPKLYWNDWSPRGSVDLPNCDDRALSVGWGGVTAGHTTRVCERLNPYPGVDPGTMIAAWIGDAWNGESREVAFVEAFGAENTLAIEMYNEAYYFYSPCSLIPPSFDLCG</sequence>
<keyword evidence="4" id="KW-1185">Reference proteome</keyword>
<dbReference type="EMBL" id="JAXAVW010000003">
    <property type="protein sequence ID" value="MDX8029391.1"/>
    <property type="molecule type" value="Genomic_DNA"/>
</dbReference>
<gene>
    <name evidence="3" type="ORF">SK803_04175</name>
</gene>
<keyword evidence="2" id="KW-0732">Signal</keyword>
<evidence type="ECO:0008006" key="5">
    <source>
        <dbReference type="Google" id="ProtNLM"/>
    </source>
</evidence>
<accession>A0ABU4SU37</accession>